<name>A0A917Q7Q1_9HYPH</name>
<feature type="compositionally biased region" description="Basic and acidic residues" evidence="1">
    <location>
        <begin position="61"/>
        <end position="85"/>
    </location>
</feature>
<keyword evidence="3" id="KW-1185">Reference proteome</keyword>
<reference evidence="2 3" key="1">
    <citation type="journal article" date="2014" name="Int. J. Syst. Evol. Microbiol.">
        <title>Complete genome sequence of Corynebacterium casei LMG S-19264T (=DSM 44701T), isolated from a smear-ripened cheese.</title>
        <authorList>
            <consortium name="US DOE Joint Genome Institute (JGI-PGF)"/>
            <person name="Walter F."/>
            <person name="Albersmeier A."/>
            <person name="Kalinowski J."/>
            <person name="Ruckert C."/>
        </authorList>
    </citation>
    <scope>NUCLEOTIDE SEQUENCE [LARGE SCALE GENOMIC DNA]</scope>
    <source>
        <strain evidence="2 3">CGMCC 1.9161</strain>
    </source>
</reference>
<proteinExistence type="predicted"/>
<comment type="caution">
    <text evidence="2">The sequence shown here is derived from an EMBL/GenBank/DDBJ whole genome shotgun (WGS) entry which is preliminary data.</text>
</comment>
<dbReference type="AlphaFoldDB" id="A0A917Q7Q1"/>
<organism evidence="2 3">
    <name type="scientific">Salinarimonas ramus</name>
    <dbReference type="NCBI Taxonomy" id="690164"/>
    <lineage>
        <taxon>Bacteria</taxon>
        <taxon>Pseudomonadati</taxon>
        <taxon>Pseudomonadota</taxon>
        <taxon>Alphaproteobacteria</taxon>
        <taxon>Hyphomicrobiales</taxon>
        <taxon>Salinarimonadaceae</taxon>
        <taxon>Salinarimonas</taxon>
    </lineage>
</organism>
<dbReference type="EMBL" id="BMMF01000004">
    <property type="protein sequence ID" value="GGK28645.1"/>
    <property type="molecule type" value="Genomic_DNA"/>
</dbReference>
<protein>
    <submittedName>
        <fullName evidence="2">Uncharacterized protein</fullName>
    </submittedName>
</protein>
<sequence length="97" mass="10928">MAKAGKGMGHDTVRGVEHVEDVPENVTREDELASKRMGDNELQGDDQVRVHNQRQTQAGARTDRPETDDFVDKHKTGLRSDKVAPSEEELDKEMRKS</sequence>
<accession>A0A917Q7Q1</accession>
<feature type="region of interest" description="Disordered" evidence="1">
    <location>
        <begin position="1"/>
        <end position="97"/>
    </location>
</feature>
<feature type="compositionally biased region" description="Basic and acidic residues" evidence="1">
    <location>
        <begin position="8"/>
        <end position="39"/>
    </location>
</feature>
<dbReference type="Proteomes" id="UP000600449">
    <property type="component" value="Unassembled WGS sequence"/>
</dbReference>
<gene>
    <name evidence="2" type="ORF">GCM10011322_13860</name>
</gene>
<evidence type="ECO:0000313" key="2">
    <source>
        <dbReference type="EMBL" id="GGK28645.1"/>
    </source>
</evidence>
<evidence type="ECO:0000313" key="3">
    <source>
        <dbReference type="Proteomes" id="UP000600449"/>
    </source>
</evidence>
<evidence type="ECO:0000256" key="1">
    <source>
        <dbReference type="SAM" id="MobiDB-lite"/>
    </source>
</evidence>
<dbReference type="RefSeq" id="WP_188911078.1">
    <property type="nucleotide sequence ID" value="NZ_BMMF01000004.1"/>
</dbReference>